<sequence>MTPYRQWVYNHVLSDPEIALLLSEVFPRALHTANLAGQLEDHLRSTRSLQAAIEAVCCKHNVPAHDKNRLELVLSLFALSDGSLPVVAFCFHQPQLEGTSPRANDVRELAWRVITIPAASKSIPTGSERDWLRLRERLFAEEATSVLCGLITSDVISVDEHYKGLVVSILQLAVEKYAFNIAKEPFQELLPTNRAQGDAYRKRGGATFPAINLLEEAQVPKEARQPVREFLLMLQRLQALVSEPEDIGDLVKCGYKSAEGIADLGEIAVQTIVDHGVPQERARRILNHASTIASRSEGLRMAALKARGTGSSMDVSLAAIDPPRDSTDEINLTTMFGMASMGCEDCASVTGPAAFFVDLLYALKLKQTSTPPYNASTDTLLDRLLKRRADLEYLELSCANTNVLVPYVDLVNEVLESVICNINDVTQIRPCNANEEDTTDRNLVQPWNINFKVYKTIIQPVVSPMHVFPYNQAIQSIRSYLTALGVSRFELLSNFHSPYSITAKQDMVPHVRDVLNHALAAEALNLQHEDYAAITRRGFYPMWLMEKLLNRQIAPDEYEAIIGLKEKCQYWGYANDDDMTSDETGLTKIQNQLLPRSGLTFQDLLTVLKTKFLNGKLGIDVGKSPDPLRDPFLLEKMTLHEWGDQGKSGPLTSPTCERLQAFLRLRIKLQWPTEELDAVIVALAPSSSGGMVTIDTSVLDNLAAVKQLTEFVKLSPTELQPLWGKMNTHGDRSLYGRLFLSAALSKDERSAFMPDKNGELPSGKPMTQFLHTVLMSLAMSDAEYQAIKRYVSDDLTLENISQLYRILTLCKILSVPPLAYSDLLTLLPKAYKDPFKDPQTTLALVKQYPSIQPISRHWTLERLLFVINRTPSTTDEKCNPTIESCIETTDALRSNLDNTVLKSMQKKIADDNTLPSFLHQIITDKVDRENILHFIQMAPSNSDSFIKQISRILGEDVATELHDKIALLKSKKDRQDAFLNALLPATIYRTSLCQAVLKSLRSYFPDLSMALLRLSLEELIKINGKISGMDVLLQLIQNPSPQGKGCSAYIRPPTTDTYKIVGYNTEKLTGSIDGAPLQFQETDDQSVWVAITRPLTGGHWYKLDYSGQVSDLTWTVNQVAGVKPAAFDRTNLLEECIIKSTGPVFIELMRVSILVGSFRLHNLEVEFGPVLRDLIGSSHPRFDFNQLCLQDICDLERYLQLRDEFSQNGAKLPLLDLYKWLFSCSKNSKMDDIRSQLRIKLADATGWVNNICEDFLDAKYPNCDQSTLVQSFQDISTLWQMREAVGFVRDLGLPSLSLRSLFLMAHPALTDLVEMDFKYAASLRLAIQSKRFPSGSEGGKGTLAKASDEIRSSQREALVFFLLSSQYAEENHLTTADDLFGHFLIDMKMGPGLQTSRLKQAISSVQVFAQRCALGLEKDIDQTVLGRSDLEYMLRYRLWEADRKAYLYPENWADPTLRDNKSEQFQAAESKIMQTKLDSEAITTIIKDYIDDVDEIANLRVESYVIEKVKDPLGPTLCDIIHLFGRTRTSPPTFYYRKVSWSWSRTKEPPKWTAWSKINVEIPVQETDADGQKLPRPGSYLLPAVYQGRLYVFLPEIVLGQDPNPGTLNSTYSDLLHSKDRICKQQSIRRWEVRMGFIELRNGKWSPKRICRSVINVPGPMPDISNFKFWIQQGGPPDVLTVMVEGLSGKDLLGQFKMRDQQLILVDKDLPVPKLDSSPMLSSALDDPAAITTTFVRYRGEEHPADPPKIHHNGHEYNLALGGEDKNMPDLGSTRHYEWIMDFNYDVKNSALGMVFEVSATDTDSTNTGKLISIKQYIDLAMNHGYLVQRLFNGFSPQLVTATRYEDGLGHTFDCLNKMAQTKDGHEDYASHKDAFGRWTEPPNYELPSYQHESNTEPQKHYHECSSPFALYNWELGVHLPSLFMERLMATQQFDLALTVARLVFDPSMDGTGINRCWSFPPFREDIVRTGDPVVDSIEWQESNGNVHAAARAHPVAYMKRFAMKYIELLLAMGDEHFRQDTLESIPLAIQMYTEASHVFGPQPAELPQLGKRAVTTYNQIKGQITNPLDLSDVMVDMELDFPFYTEPGRRGMRSRQPRRPFSCVKTGYFCVPGNSYPISLRSAIDDRLYKIRNGMDINGNQRVLPLFEPPIDPGALVRAKAPGGIGIAGFLADLESPMPRYRFCYLIQRAYELVNELKHFGLQMLSIKEKKDAEALAMLRSQHRNTVLALVMRIKGYQKTEVQRSIESLEEARSQQEMRLKYYLALTGDTREVPQKGGSWQDIPQSIEKPKMDEFRMSPFEQEDMRKADEASDLNFDAGAIESAAAAAFAFPMIGMKLQPMGLGGDTSLGGQTVGQVLLCSANVLRGKAQRALDDGAKAVRKATATRQLQERRLEANTIGRELVKIDKDLNQLQSRLDTCEAEIATQKQGIDNAATEEEWLRTKYTSQELYTLLENSMGTLFYQTYQMAMDMTKTAKRALGFELVLQSQNGAALDKTSGGYWENSRDGQLSGEALFLELKRIENIYMENRTHEFEILKTVSLRQIDPWALLTLQETGAADFNISEALFDLDYPGHYCRRISSVAVSLPCIVGPYTSLGCTLTLQQHKYRISPTAESCDDYVKQSEAGFRTDRIPITSIAVSSGVQDTGTVDLNFRGNELYGPFEGAGAISTWHIGLPSKHRQFDYNSIADVVLHLRYTDFGSGGLLGQYASGAVDQIYSKPSDSSYGKGVNMIAVDLKNDYPSEWNQISSTGSMVLPTLEGRLPFWIRNQASDKLTVKSNKIDLLVYPKLANAPIVKVDDSNTIIKLDDQSDWYSYDRRANSTSQIELTGSWEIQGIKVNENAELKQGWLIVEYNIS</sequence>
<keyword evidence="1" id="KW-0175">Coiled coil</keyword>
<dbReference type="EMBL" id="ML735382">
    <property type="protein sequence ID" value="KAE8384305.1"/>
    <property type="molecule type" value="Genomic_DNA"/>
</dbReference>
<feature type="coiled-coil region" evidence="1">
    <location>
        <begin position="2404"/>
        <end position="2431"/>
    </location>
</feature>
<evidence type="ECO:0000259" key="3">
    <source>
        <dbReference type="Pfam" id="PF18413"/>
    </source>
</evidence>
<dbReference type="InterPro" id="IPR040840">
    <property type="entry name" value="TcA_TcB_BD"/>
</dbReference>
<dbReference type="Pfam" id="PF18413">
    <property type="entry name" value="Neuraminidase"/>
    <property type="match status" value="1"/>
</dbReference>
<organism evidence="5">
    <name type="scientific">Petromyces alliaceus</name>
    <name type="common">Aspergillus alliaceus</name>
    <dbReference type="NCBI Taxonomy" id="209559"/>
    <lineage>
        <taxon>Eukaryota</taxon>
        <taxon>Fungi</taxon>
        <taxon>Dikarya</taxon>
        <taxon>Ascomycota</taxon>
        <taxon>Pezizomycotina</taxon>
        <taxon>Eurotiomycetes</taxon>
        <taxon>Eurotiomycetidae</taxon>
        <taxon>Eurotiales</taxon>
        <taxon>Aspergillaceae</taxon>
        <taxon>Aspergillus</taxon>
        <taxon>Aspergillus subgen. Circumdati</taxon>
    </lineage>
</organism>
<accession>A0A5N7BR44</accession>
<proteinExistence type="predicted"/>
<dbReference type="InterPro" id="IPR041079">
    <property type="entry name" value="Neuraminidase-like"/>
</dbReference>
<evidence type="ECO:0000259" key="2">
    <source>
        <dbReference type="Pfam" id="PF18276"/>
    </source>
</evidence>
<feature type="domain" description="Neuraminidase-like" evidence="3">
    <location>
        <begin position="1519"/>
        <end position="1654"/>
    </location>
</feature>
<name>A0A5N7BR44_PETAA</name>
<dbReference type="OrthoDB" id="4469896at2759"/>
<gene>
    <name evidence="5" type="ORF">BDV23DRAFT_189345</name>
</gene>
<dbReference type="Pfam" id="PF20220">
    <property type="entry name" value="ABC_toxin_N"/>
    <property type="match status" value="1"/>
</dbReference>
<protein>
    <submittedName>
        <fullName evidence="5">Uncharacterized protein</fullName>
    </submittedName>
</protein>
<evidence type="ECO:0000259" key="4">
    <source>
        <dbReference type="Pfam" id="PF20220"/>
    </source>
</evidence>
<feature type="domain" description="ABC toxin N-terminal" evidence="4">
    <location>
        <begin position="1348"/>
        <end position="1468"/>
    </location>
</feature>
<reference evidence="5" key="1">
    <citation type="submission" date="2019-04" db="EMBL/GenBank/DDBJ databases">
        <title>Friends and foes A comparative genomics studyof 23 Aspergillus species from section Flavi.</title>
        <authorList>
            <consortium name="DOE Joint Genome Institute"/>
            <person name="Kjaerbolling I."/>
            <person name="Vesth T."/>
            <person name="Frisvad J.C."/>
            <person name="Nybo J.L."/>
            <person name="Theobald S."/>
            <person name="Kildgaard S."/>
            <person name="Isbrandt T."/>
            <person name="Kuo A."/>
            <person name="Sato A."/>
            <person name="Lyhne E.K."/>
            <person name="Kogle M.E."/>
            <person name="Wiebenga A."/>
            <person name="Kun R.S."/>
            <person name="Lubbers R.J."/>
            <person name="Makela M.R."/>
            <person name="Barry K."/>
            <person name="Chovatia M."/>
            <person name="Clum A."/>
            <person name="Daum C."/>
            <person name="Haridas S."/>
            <person name="He G."/>
            <person name="LaButti K."/>
            <person name="Lipzen A."/>
            <person name="Mondo S."/>
            <person name="Riley R."/>
            <person name="Salamov A."/>
            <person name="Simmons B.A."/>
            <person name="Magnuson J.K."/>
            <person name="Henrissat B."/>
            <person name="Mortensen U.H."/>
            <person name="Larsen T.O."/>
            <person name="Devries R.P."/>
            <person name="Grigoriev I.V."/>
            <person name="Machida M."/>
            <person name="Baker S.E."/>
            <person name="Andersen M.R."/>
        </authorList>
    </citation>
    <scope>NUCLEOTIDE SEQUENCE [LARGE SCALE GENOMIC DNA]</scope>
    <source>
        <strain evidence="5">IBT 14317</strain>
    </source>
</reference>
<evidence type="ECO:0000313" key="5">
    <source>
        <dbReference type="EMBL" id="KAE8384305.1"/>
    </source>
</evidence>
<dbReference type="Proteomes" id="UP000326877">
    <property type="component" value="Unassembled WGS sequence"/>
</dbReference>
<dbReference type="InterPro" id="IPR046839">
    <property type="entry name" value="ABC_toxin_N"/>
</dbReference>
<dbReference type="Pfam" id="PF18276">
    <property type="entry name" value="TcA_TcB_BD"/>
    <property type="match status" value="1"/>
</dbReference>
<feature type="domain" description="Tc toxin complex TcA C-terminal TcB-binding" evidence="2">
    <location>
        <begin position="2410"/>
        <end position="2699"/>
    </location>
</feature>
<evidence type="ECO:0000256" key="1">
    <source>
        <dbReference type="SAM" id="Coils"/>
    </source>
</evidence>